<dbReference type="SUPFAM" id="SSF54928">
    <property type="entry name" value="RNA-binding domain, RBD"/>
    <property type="match status" value="3"/>
</dbReference>
<reference evidence="9" key="1">
    <citation type="journal article" date="2015" name="J. Med. Entomol.">
        <title>A Deep Insight Into the Sialotranscriptome of the Chagas Disease Vector, Panstrongylus megistus (Hemiptera: Heteroptera).</title>
        <authorList>
            <person name="Ribeiro J.M."/>
            <person name="Schwarz A."/>
            <person name="Francischetti I.M."/>
        </authorList>
    </citation>
    <scope>NUCLEOTIDE SEQUENCE</scope>
    <source>
        <tissue evidence="9">Salivary glands</tissue>
    </source>
</reference>
<protein>
    <submittedName>
        <fullName evidence="9">Putative rna-binding protein fusilli</fullName>
    </submittedName>
</protein>
<dbReference type="AlphaFoldDB" id="A0A069DWC1"/>
<dbReference type="InterPro" id="IPR035979">
    <property type="entry name" value="RBD_domain_sf"/>
</dbReference>
<dbReference type="GO" id="GO:0003723">
    <property type="term" value="F:RNA binding"/>
    <property type="evidence" value="ECO:0007669"/>
    <property type="project" value="UniProtKB-UniRule"/>
</dbReference>
<sequence>VAGLFICTTGLQGLNLGSDESDIVLIGYAVIDLLTNEVLGVQEYLVIPTNCDLNSNFLSDQVKEETRMTEAAIKTSGVGLEKAINLIDGYTRSLGLDPQAVTLVTDGQPPLRQCLHPECSNKDIPLPPQYLRFCDLRKDVARVYGAGQETKFTSIGEMLTFLDIPNSEDTSFFAKDLKDMVNIIQRVIMDGYKFTVVETVQIVLEPGICTKDEEVDSNCVVRARGLPWQSSDQDIAKFFRGLNVAKGGVALCLSSLGRRNGEALVRFTCQEHRDMALKRHKHHIGQRYIEVYRACGDDFVSVAGGSSNEAQAFLTRGAQVIIRMRGLPYDCTAKQVIEFFEGGESPCNVMDGEEGVLFVRKPDGRSTGDAFVLFKEEADAAKALSRHRESIGTRYIELFRSTTAEVQQVLNRTLETFEAPPPMLPALPQVPLLPQHIITSGTRKDCIRLRGLPYEAQVEHILEFLGEHAKSIVFQGVHMVYNSQGQPSGEAFIQLDSEASAFSAAQLRHHRYMSFGKKQRYIEVFQCSGEDMNLVLSGGLSGAAPPPPPPPAAPQAQLSPNKTALLSPGGGAPPAGGTYLVSRLSRGPAGLMYWPYPSPPVSPPVPAPHVVIMCPPLHQEAAAHQPPPPHHFQPIEGWSFDCLGNVIPALPPLHPPPVHAHQPA</sequence>
<dbReference type="Gene3D" id="3.30.70.330">
    <property type="match status" value="3"/>
</dbReference>
<feature type="domain" description="RRM" evidence="8">
    <location>
        <begin position="320"/>
        <end position="403"/>
    </location>
</feature>
<evidence type="ECO:0000313" key="9">
    <source>
        <dbReference type="EMBL" id="JAC88141.1"/>
    </source>
</evidence>
<dbReference type="InterPro" id="IPR034980">
    <property type="entry name" value="Fusilli_RRM2"/>
</dbReference>
<dbReference type="GO" id="GO:0008380">
    <property type="term" value="P:RNA splicing"/>
    <property type="evidence" value="ECO:0007669"/>
    <property type="project" value="UniProtKB-KW"/>
</dbReference>
<evidence type="ECO:0000256" key="6">
    <source>
        <dbReference type="PROSITE-ProRule" id="PRU00176"/>
    </source>
</evidence>
<evidence type="ECO:0000256" key="4">
    <source>
        <dbReference type="ARBA" id="ARBA00022884"/>
    </source>
</evidence>
<keyword evidence="3" id="KW-0677">Repeat</keyword>
<feature type="region of interest" description="Disordered" evidence="7">
    <location>
        <begin position="538"/>
        <end position="571"/>
    </location>
</feature>
<evidence type="ECO:0000256" key="7">
    <source>
        <dbReference type="SAM" id="MobiDB-lite"/>
    </source>
</evidence>
<dbReference type="Gene3D" id="3.30.420.10">
    <property type="entry name" value="Ribonuclease H-like superfamily/Ribonuclease H"/>
    <property type="match status" value="1"/>
</dbReference>
<accession>A0A069DWC1</accession>
<evidence type="ECO:0000256" key="5">
    <source>
        <dbReference type="ARBA" id="ARBA00023187"/>
    </source>
</evidence>
<evidence type="ECO:0000256" key="1">
    <source>
        <dbReference type="ARBA" id="ARBA00008866"/>
    </source>
</evidence>
<proteinExistence type="evidence at transcript level"/>
<organism evidence="9">
    <name type="scientific">Panstrongylus megistus</name>
    <dbReference type="NCBI Taxonomy" id="65343"/>
    <lineage>
        <taxon>Eukaryota</taxon>
        <taxon>Metazoa</taxon>
        <taxon>Ecdysozoa</taxon>
        <taxon>Arthropoda</taxon>
        <taxon>Hexapoda</taxon>
        <taxon>Insecta</taxon>
        <taxon>Pterygota</taxon>
        <taxon>Neoptera</taxon>
        <taxon>Paraneoptera</taxon>
        <taxon>Hemiptera</taxon>
        <taxon>Heteroptera</taxon>
        <taxon>Panheteroptera</taxon>
        <taxon>Cimicomorpha</taxon>
        <taxon>Reduviidae</taxon>
        <taxon>Triatominae</taxon>
        <taxon>Panstrongylus</taxon>
    </lineage>
</organism>
<dbReference type="PROSITE" id="PS50102">
    <property type="entry name" value="RRM"/>
    <property type="match status" value="1"/>
</dbReference>
<dbReference type="SMART" id="SM00360">
    <property type="entry name" value="RRM"/>
    <property type="match status" value="3"/>
</dbReference>
<dbReference type="InterPro" id="IPR000504">
    <property type="entry name" value="RRM_dom"/>
</dbReference>
<dbReference type="FunFam" id="3.30.70.330:FF:000041">
    <property type="entry name" value="Epithelial splicing regulatory protein 1"/>
    <property type="match status" value="1"/>
</dbReference>
<dbReference type="PANTHER" id="PTHR13976">
    <property type="entry name" value="HETEROGENEOUS NUCLEAR RIBONUCLEOPROTEIN-RELATED"/>
    <property type="match status" value="1"/>
</dbReference>
<evidence type="ECO:0000256" key="2">
    <source>
        <dbReference type="ARBA" id="ARBA00022664"/>
    </source>
</evidence>
<keyword evidence="4 6" id="KW-0694">RNA-binding</keyword>
<evidence type="ECO:0000259" key="8">
    <source>
        <dbReference type="PROSITE" id="PS50102"/>
    </source>
</evidence>
<dbReference type="CDD" id="cd12741">
    <property type="entry name" value="RRM2_Fusilli"/>
    <property type="match status" value="1"/>
</dbReference>
<dbReference type="InterPro" id="IPR036397">
    <property type="entry name" value="RNaseH_sf"/>
</dbReference>
<dbReference type="EMBL" id="GBGD01000748">
    <property type="protein sequence ID" value="JAC88141.1"/>
    <property type="molecule type" value="mRNA"/>
</dbReference>
<dbReference type="InterPro" id="IPR050666">
    <property type="entry name" value="ESRP"/>
</dbReference>
<feature type="compositionally biased region" description="Pro residues" evidence="7">
    <location>
        <begin position="544"/>
        <end position="553"/>
    </location>
</feature>
<feature type="non-terminal residue" evidence="9">
    <location>
        <position position="1"/>
    </location>
</feature>
<keyword evidence="5" id="KW-0508">mRNA splicing</keyword>
<dbReference type="InterPro" id="IPR012677">
    <property type="entry name" value="Nucleotide-bd_a/b_plait_sf"/>
</dbReference>
<evidence type="ECO:0000256" key="3">
    <source>
        <dbReference type="ARBA" id="ARBA00022737"/>
    </source>
</evidence>
<comment type="similarity">
    <text evidence="1">Belongs to the ESRP family.</text>
</comment>
<dbReference type="CDD" id="cd12743">
    <property type="entry name" value="RRM3_Fusilli"/>
    <property type="match status" value="1"/>
</dbReference>
<keyword evidence="2" id="KW-0507">mRNA processing</keyword>
<name>A0A069DWC1_9HEMI</name>
<dbReference type="GO" id="GO:0006397">
    <property type="term" value="P:mRNA processing"/>
    <property type="evidence" value="ECO:0007669"/>
    <property type="project" value="UniProtKB-KW"/>
</dbReference>